<accession>A0A9D3XJH4</accession>
<organism evidence="2 3">
    <name type="scientific">Mauremys mutica</name>
    <name type="common">yellowpond turtle</name>
    <dbReference type="NCBI Taxonomy" id="74926"/>
    <lineage>
        <taxon>Eukaryota</taxon>
        <taxon>Metazoa</taxon>
        <taxon>Chordata</taxon>
        <taxon>Craniata</taxon>
        <taxon>Vertebrata</taxon>
        <taxon>Euteleostomi</taxon>
        <taxon>Archelosauria</taxon>
        <taxon>Testudinata</taxon>
        <taxon>Testudines</taxon>
        <taxon>Cryptodira</taxon>
        <taxon>Durocryptodira</taxon>
        <taxon>Testudinoidea</taxon>
        <taxon>Geoemydidae</taxon>
        <taxon>Geoemydinae</taxon>
        <taxon>Mauremys</taxon>
    </lineage>
</organism>
<evidence type="ECO:0000256" key="1">
    <source>
        <dbReference type="SAM" id="SignalP"/>
    </source>
</evidence>
<feature type="signal peptide" evidence="1">
    <location>
        <begin position="1"/>
        <end position="17"/>
    </location>
</feature>
<evidence type="ECO:0000313" key="2">
    <source>
        <dbReference type="EMBL" id="KAH1180696.1"/>
    </source>
</evidence>
<proteinExistence type="predicted"/>
<comment type="caution">
    <text evidence="2">The sequence shown here is derived from an EMBL/GenBank/DDBJ whole genome shotgun (WGS) entry which is preliminary data.</text>
</comment>
<evidence type="ECO:0000313" key="3">
    <source>
        <dbReference type="Proteomes" id="UP000827986"/>
    </source>
</evidence>
<dbReference type="EMBL" id="JAHDVG010000469">
    <property type="protein sequence ID" value="KAH1180696.1"/>
    <property type="molecule type" value="Genomic_DNA"/>
</dbReference>
<feature type="chain" id="PRO_5039171061" evidence="1">
    <location>
        <begin position="18"/>
        <end position="139"/>
    </location>
</feature>
<dbReference type="Proteomes" id="UP000827986">
    <property type="component" value="Unassembled WGS sequence"/>
</dbReference>
<protein>
    <submittedName>
        <fullName evidence="2">Uncharacterized protein</fullName>
    </submittedName>
</protein>
<sequence length="139" mass="15395">MRALWTFSAVRCTPVVAAPPWSQRGLVLQTIQTRRHAGTDHMSCQRACLESGSDYSWQDLTTGPGAEVSVASTPTRAGVTSCSRDLPWRAAQAGSSQRQRLCIQTARDQRPRTFSAAAWQPRQKNLTEDLMLDIGKEIH</sequence>
<name>A0A9D3XJH4_9SAUR</name>
<keyword evidence="3" id="KW-1185">Reference proteome</keyword>
<dbReference type="AlphaFoldDB" id="A0A9D3XJH4"/>
<reference evidence="2" key="1">
    <citation type="submission" date="2021-09" db="EMBL/GenBank/DDBJ databases">
        <title>The genome of Mauremys mutica provides insights into the evolution of semi-aquatic lifestyle.</title>
        <authorList>
            <person name="Gong S."/>
            <person name="Gao Y."/>
        </authorList>
    </citation>
    <scope>NUCLEOTIDE SEQUENCE</scope>
    <source>
        <strain evidence="2">MM-2020</strain>
        <tissue evidence="2">Muscle</tissue>
    </source>
</reference>
<keyword evidence="1" id="KW-0732">Signal</keyword>
<gene>
    <name evidence="2" type="ORF">KIL84_001630</name>
</gene>